<protein>
    <recommendedName>
        <fullName evidence="6">Na(+)/H(+) antiporter NhaA</fullName>
    </recommendedName>
    <alternativeName>
        <fullName evidence="6">Sodium/proton antiporter NhaA</fullName>
    </alternativeName>
</protein>
<keyword evidence="6" id="KW-0915">Sodium</keyword>
<feature type="transmembrane region" description="Helical" evidence="6">
    <location>
        <begin position="358"/>
        <end position="383"/>
    </location>
</feature>
<keyword evidence="3 6" id="KW-0812">Transmembrane</keyword>
<dbReference type="PANTHER" id="PTHR30341">
    <property type="entry name" value="SODIUM ION/PROTON ANTIPORTER NHAA-RELATED"/>
    <property type="match status" value="1"/>
</dbReference>
<keyword evidence="2 6" id="KW-1003">Cell membrane</keyword>
<evidence type="ECO:0000313" key="7">
    <source>
        <dbReference type="EMBL" id="PTA66693.1"/>
    </source>
</evidence>
<evidence type="ECO:0000256" key="6">
    <source>
        <dbReference type="HAMAP-Rule" id="MF_01844"/>
    </source>
</evidence>
<keyword evidence="6" id="KW-0739">Sodium transport</keyword>
<feature type="transmembrane region" description="Helical" evidence="6">
    <location>
        <begin position="161"/>
        <end position="180"/>
    </location>
</feature>
<feature type="transmembrane region" description="Helical" evidence="6">
    <location>
        <begin position="216"/>
        <end position="244"/>
    </location>
</feature>
<organism evidence="7 8">
    <name type="scientific">Deinococcus arcticus</name>
    <dbReference type="NCBI Taxonomy" id="2136176"/>
    <lineage>
        <taxon>Bacteria</taxon>
        <taxon>Thermotogati</taxon>
        <taxon>Deinococcota</taxon>
        <taxon>Deinococci</taxon>
        <taxon>Deinococcales</taxon>
        <taxon>Deinococcaceae</taxon>
        <taxon>Deinococcus</taxon>
    </lineage>
</organism>
<keyword evidence="6" id="KW-0050">Antiport</keyword>
<comment type="catalytic activity">
    <reaction evidence="6">
        <text>Na(+)(in) + 2 H(+)(out) = Na(+)(out) + 2 H(+)(in)</text>
        <dbReference type="Rhea" id="RHEA:29251"/>
        <dbReference type="ChEBI" id="CHEBI:15378"/>
        <dbReference type="ChEBI" id="CHEBI:29101"/>
    </reaction>
</comment>
<dbReference type="Proteomes" id="UP000240317">
    <property type="component" value="Unassembled WGS sequence"/>
</dbReference>
<dbReference type="OrthoDB" id="9808135at2"/>
<evidence type="ECO:0000256" key="1">
    <source>
        <dbReference type="ARBA" id="ARBA00004429"/>
    </source>
</evidence>
<proteinExistence type="inferred from homology"/>
<comment type="caution">
    <text evidence="7">The sequence shown here is derived from an EMBL/GenBank/DDBJ whole genome shotgun (WGS) entry which is preliminary data.</text>
</comment>
<sequence length="427" mass="44819">MSPPTSPQTPFARFVHSEAFAGLLLICTALLAFLWANSPWREAYATFQHLHFALTLGSATLDLSVQHWVNDGLMAVFFLLVGLEIKRELLIGELSSRRRASLAGAAAAGGMLLPGLMYALLNAGGPGAGGWGVPMATDIAFALGVLALLGSRIPIGLKVFLTALAIVDDLGAVLVIALFYTSNLDLAFLGLAALTWSAALYAGWRGARSLKVYGVLGALLWFFVLRSGLHATIAGVLLALAVPIRKPDPAGYLSSLTAAARPGRGEQVGARLRDLEDLLERAQSPLHRLEHALHPFVTFVVLPVFALVNAGVSVVAGGVGTVSFGIMLGLLLGKPLGVVGGAWLAVRFGVASLPRRVTWGHMIGAGLLAGIGFTMSLFVSNLAFEEGALLTQAKLGVLMASVLAAVLGLGWLWWISRQARPQAPSKA</sequence>
<reference evidence="7 8" key="1">
    <citation type="submission" date="2018-03" db="EMBL/GenBank/DDBJ databases">
        <title>Draft genome of Deinococcus sp. OD32.</title>
        <authorList>
            <person name="Wang X.-P."/>
            <person name="Du Z.-J."/>
        </authorList>
    </citation>
    <scope>NUCLEOTIDE SEQUENCE [LARGE SCALE GENOMIC DNA]</scope>
    <source>
        <strain evidence="7 8">OD32</strain>
    </source>
</reference>
<name>A0A2T3W4K7_9DEIO</name>
<feature type="transmembrane region" description="Helical" evidence="6">
    <location>
        <begin position="326"/>
        <end position="346"/>
    </location>
</feature>
<dbReference type="RefSeq" id="WP_107139212.1">
    <property type="nucleotide sequence ID" value="NZ_PYSV01000021.1"/>
</dbReference>
<feature type="transmembrane region" description="Helical" evidence="6">
    <location>
        <begin position="186"/>
        <end position="204"/>
    </location>
</feature>
<dbReference type="GO" id="GO:0015385">
    <property type="term" value="F:sodium:proton antiporter activity"/>
    <property type="evidence" value="ECO:0007669"/>
    <property type="project" value="UniProtKB-UniRule"/>
</dbReference>
<dbReference type="GO" id="GO:0005886">
    <property type="term" value="C:plasma membrane"/>
    <property type="evidence" value="ECO:0007669"/>
    <property type="project" value="UniProtKB-SubCell"/>
</dbReference>
<accession>A0A2T3W4K7</accession>
<evidence type="ECO:0000256" key="2">
    <source>
        <dbReference type="ARBA" id="ARBA00022475"/>
    </source>
</evidence>
<dbReference type="HAMAP" id="MF_01844">
    <property type="entry name" value="NhaA"/>
    <property type="match status" value="1"/>
</dbReference>
<evidence type="ECO:0000313" key="8">
    <source>
        <dbReference type="Proteomes" id="UP000240317"/>
    </source>
</evidence>
<comment type="function">
    <text evidence="6">Na(+)/H(+) antiporter that extrudes sodium in exchange for external protons.</text>
</comment>
<feature type="transmembrane region" description="Helical" evidence="6">
    <location>
        <begin position="102"/>
        <end position="121"/>
    </location>
</feature>
<keyword evidence="6" id="KW-0813">Transport</keyword>
<comment type="subcellular location">
    <subcellularLocation>
        <location evidence="1">Cell inner membrane</location>
        <topology evidence="1">Multi-pass membrane protein</topology>
    </subcellularLocation>
    <subcellularLocation>
        <location evidence="6">Cell membrane</location>
        <topology evidence="6">Multi-pass membrane protein</topology>
    </subcellularLocation>
</comment>
<dbReference type="NCBIfam" id="TIGR00773">
    <property type="entry name" value="NhaA"/>
    <property type="match status" value="1"/>
</dbReference>
<feature type="transmembrane region" description="Helical" evidence="6">
    <location>
        <begin position="395"/>
        <end position="414"/>
    </location>
</feature>
<keyword evidence="8" id="KW-1185">Reference proteome</keyword>
<keyword evidence="6" id="KW-0406">Ion transport</keyword>
<evidence type="ECO:0000256" key="5">
    <source>
        <dbReference type="ARBA" id="ARBA00023136"/>
    </source>
</evidence>
<gene>
    <name evidence="6 7" type="primary">nhaA</name>
    <name evidence="7" type="ORF">C8263_16330</name>
</gene>
<keyword evidence="5 6" id="KW-0472">Membrane</keyword>
<dbReference type="PANTHER" id="PTHR30341:SF0">
    <property type="entry name" value="NA(+)_H(+) ANTIPORTER NHAA"/>
    <property type="match status" value="1"/>
</dbReference>
<dbReference type="InterPro" id="IPR004670">
    <property type="entry name" value="NhaA"/>
</dbReference>
<keyword evidence="4 6" id="KW-1133">Transmembrane helix</keyword>
<dbReference type="EMBL" id="PYSV01000021">
    <property type="protein sequence ID" value="PTA66693.1"/>
    <property type="molecule type" value="Genomic_DNA"/>
</dbReference>
<dbReference type="AlphaFoldDB" id="A0A2T3W4K7"/>
<feature type="transmembrane region" description="Helical" evidence="6">
    <location>
        <begin position="296"/>
        <end position="319"/>
    </location>
</feature>
<evidence type="ECO:0000256" key="4">
    <source>
        <dbReference type="ARBA" id="ARBA00022989"/>
    </source>
</evidence>
<feature type="transmembrane region" description="Helical" evidence="6">
    <location>
        <begin position="127"/>
        <end position="149"/>
    </location>
</feature>
<dbReference type="GO" id="GO:0006885">
    <property type="term" value="P:regulation of pH"/>
    <property type="evidence" value="ECO:0007669"/>
    <property type="project" value="UniProtKB-UniRule"/>
</dbReference>
<dbReference type="Pfam" id="PF06965">
    <property type="entry name" value="Na_H_antiport_1"/>
    <property type="match status" value="1"/>
</dbReference>
<evidence type="ECO:0000256" key="3">
    <source>
        <dbReference type="ARBA" id="ARBA00022692"/>
    </source>
</evidence>
<dbReference type="Gene3D" id="1.20.1530.10">
    <property type="entry name" value="Na+/H+ antiporter like domain"/>
    <property type="match status" value="1"/>
</dbReference>
<dbReference type="InterPro" id="IPR023171">
    <property type="entry name" value="Na/H_antiporter_dom_sf"/>
</dbReference>
<comment type="similarity">
    <text evidence="6">Belongs to the NhaA Na(+)/H(+) (TC 2.A.33) antiporter family.</text>
</comment>
<feature type="transmembrane region" description="Helical" evidence="6">
    <location>
        <begin position="20"/>
        <end position="36"/>
    </location>
</feature>